<keyword evidence="8" id="KW-1185">Reference proteome</keyword>
<dbReference type="SUPFAM" id="SSF51735">
    <property type="entry name" value="NAD(P)-binding Rossmann-fold domains"/>
    <property type="match status" value="1"/>
</dbReference>
<dbReference type="PANTHER" id="PTHR43761">
    <property type="entry name" value="D-ISOMER SPECIFIC 2-HYDROXYACID DEHYDROGENASE FAMILY PROTEIN (AFU_ORTHOLOGUE AFUA_1G13630)"/>
    <property type="match status" value="1"/>
</dbReference>
<evidence type="ECO:0000313" key="7">
    <source>
        <dbReference type="EMBL" id="KAA8483439.1"/>
    </source>
</evidence>
<keyword evidence="3" id="KW-0520">NAD</keyword>
<dbReference type="PANTHER" id="PTHR43761:SF1">
    <property type="entry name" value="D-ISOMER SPECIFIC 2-HYDROXYACID DEHYDROGENASE CATALYTIC DOMAIN-CONTAINING PROTEIN-RELATED"/>
    <property type="match status" value="1"/>
</dbReference>
<evidence type="ECO:0000256" key="2">
    <source>
        <dbReference type="ARBA" id="ARBA00023002"/>
    </source>
</evidence>
<dbReference type="Gene3D" id="3.40.50.720">
    <property type="entry name" value="NAD(P)-binding Rossmann-like Domain"/>
    <property type="match status" value="2"/>
</dbReference>
<dbReference type="GO" id="GO:0051287">
    <property type="term" value="F:NAD binding"/>
    <property type="evidence" value="ECO:0007669"/>
    <property type="project" value="InterPro"/>
</dbReference>
<reference evidence="7 8" key="1">
    <citation type="submission" date="2019-09" db="EMBL/GenBank/DDBJ databases">
        <title>Pararcticibacter amylolyticus gen. nov., sp. nov., isolated from a rottenly hemp rope, and reclassification of Pedobacter tournemirensis as Pararcticibacter tournemirensis comb. nov.</title>
        <authorList>
            <person name="Cai Y."/>
        </authorList>
    </citation>
    <scope>NUCLEOTIDE SEQUENCE [LARGE SCALE GENOMIC DNA]</scope>
    <source>
        <strain evidence="7 8">TF5-37.2-LB10</strain>
    </source>
</reference>
<evidence type="ECO:0000256" key="1">
    <source>
        <dbReference type="ARBA" id="ARBA00005854"/>
    </source>
</evidence>
<organism evidence="7 8">
    <name type="scientific">Arcticibacter tournemirensis</name>
    <dbReference type="NCBI Taxonomy" id="699437"/>
    <lineage>
        <taxon>Bacteria</taxon>
        <taxon>Pseudomonadati</taxon>
        <taxon>Bacteroidota</taxon>
        <taxon>Sphingobacteriia</taxon>
        <taxon>Sphingobacteriales</taxon>
        <taxon>Sphingobacteriaceae</taxon>
        <taxon>Arcticibacter</taxon>
    </lineage>
</organism>
<comment type="similarity">
    <text evidence="1 4">Belongs to the D-isomer specific 2-hydroxyacid dehydrogenase family.</text>
</comment>
<gene>
    <name evidence="7" type="ORF">F1649_09025</name>
</gene>
<evidence type="ECO:0000313" key="8">
    <source>
        <dbReference type="Proteomes" id="UP000322918"/>
    </source>
</evidence>
<evidence type="ECO:0000256" key="3">
    <source>
        <dbReference type="ARBA" id="ARBA00023027"/>
    </source>
</evidence>
<dbReference type="CDD" id="cd05303">
    <property type="entry name" value="PGDH_2"/>
    <property type="match status" value="1"/>
</dbReference>
<dbReference type="Proteomes" id="UP000322918">
    <property type="component" value="Unassembled WGS sequence"/>
</dbReference>
<sequence length="316" mass="34142">MRILANDGIDAVGKQLLEQAGFTVDTENIPQDQLPEALKNYDAITVRSATKVRKDLIDACPNLRLIGRGGVGMDNIDVEYAKSKGIAVVNTPAASSPSVAELVFAHLFTGIRFLYDSNRKMPVEGNTKFNNLKKAYSAGIELKGKKIGIIGFGRIGRETAKIALGLGMEVLAYDLYEVPSELELNLAGGVNVKVPVNRVQFNELITDADFISLHIPFLDKPILGPDEFRRMKTGVGIVNCSRGGTIDEVALIEAIDSGIVGFAGLDVFDNEPAPRAEILNHPKISLTPHIGAATNEAQERIGVELASLIIDFFKKS</sequence>
<evidence type="ECO:0000256" key="4">
    <source>
        <dbReference type="RuleBase" id="RU003719"/>
    </source>
</evidence>
<keyword evidence="2 4" id="KW-0560">Oxidoreductase</keyword>
<evidence type="ECO:0000259" key="5">
    <source>
        <dbReference type="Pfam" id="PF00389"/>
    </source>
</evidence>
<dbReference type="EMBL" id="VWNE01000012">
    <property type="protein sequence ID" value="KAA8483439.1"/>
    <property type="molecule type" value="Genomic_DNA"/>
</dbReference>
<dbReference type="AlphaFoldDB" id="A0A5M9HAS5"/>
<dbReference type="GO" id="GO:0016616">
    <property type="term" value="F:oxidoreductase activity, acting on the CH-OH group of donors, NAD or NADP as acceptor"/>
    <property type="evidence" value="ECO:0007669"/>
    <property type="project" value="InterPro"/>
</dbReference>
<dbReference type="Pfam" id="PF02826">
    <property type="entry name" value="2-Hacid_dh_C"/>
    <property type="match status" value="1"/>
</dbReference>
<dbReference type="Pfam" id="PF00389">
    <property type="entry name" value="2-Hacid_dh"/>
    <property type="match status" value="1"/>
</dbReference>
<dbReference type="PROSITE" id="PS00065">
    <property type="entry name" value="D_2_HYDROXYACID_DH_1"/>
    <property type="match status" value="1"/>
</dbReference>
<dbReference type="InterPro" id="IPR029752">
    <property type="entry name" value="D-isomer_DH_CS1"/>
</dbReference>
<dbReference type="InterPro" id="IPR050418">
    <property type="entry name" value="D-iso_2-hydroxyacid_DH_PdxB"/>
</dbReference>
<dbReference type="SUPFAM" id="SSF52283">
    <property type="entry name" value="Formate/glycerate dehydrogenase catalytic domain-like"/>
    <property type="match status" value="1"/>
</dbReference>
<dbReference type="OrthoDB" id="9805416at2"/>
<dbReference type="InterPro" id="IPR006140">
    <property type="entry name" value="D-isomer_DH_NAD-bd"/>
</dbReference>
<dbReference type="InterPro" id="IPR006139">
    <property type="entry name" value="D-isomer_2_OHA_DH_cat_dom"/>
</dbReference>
<accession>A0A5M9HAS5</accession>
<protein>
    <submittedName>
        <fullName evidence="7">3-phosphoglycerate dehydrogenase</fullName>
    </submittedName>
</protein>
<proteinExistence type="inferred from homology"/>
<evidence type="ECO:0000259" key="6">
    <source>
        <dbReference type="Pfam" id="PF02826"/>
    </source>
</evidence>
<comment type="caution">
    <text evidence="7">The sequence shown here is derived from an EMBL/GenBank/DDBJ whole genome shotgun (WGS) entry which is preliminary data.</text>
</comment>
<name>A0A5M9HAS5_9SPHI</name>
<feature type="domain" description="D-isomer specific 2-hydroxyacid dehydrogenase catalytic" evidence="5">
    <location>
        <begin position="7"/>
        <end position="314"/>
    </location>
</feature>
<feature type="domain" description="D-isomer specific 2-hydroxyacid dehydrogenase NAD-binding" evidence="6">
    <location>
        <begin position="107"/>
        <end position="291"/>
    </location>
</feature>
<dbReference type="InterPro" id="IPR036291">
    <property type="entry name" value="NAD(P)-bd_dom_sf"/>
</dbReference>